<dbReference type="EC" id="3.6.1.7" evidence="2 5"/>
<dbReference type="AlphaFoldDB" id="A0A1Z5I9E5"/>
<feature type="active site" evidence="5">
    <location>
        <position position="36"/>
    </location>
</feature>
<dbReference type="InterPro" id="IPR001792">
    <property type="entry name" value="Acylphosphatase-like_dom"/>
</dbReference>
<dbReference type="RefSeq" id="WP_089108197.1">
    <property type="nucleotide sequence ID" value="NZ_BCMF01000002.1"/>
</dbReference>
<evidence type="ECO:0000313" key="8">
    <source>
        <dbReference type="EMBL" id="GAW98364.1"/>
    </source>
</evidence>
<evidence type="ECO:0000256" key="1">
    <source>
        <dbReference type="ARBA" id="ARBA00005614"/>
    </source>
</evidence>
<feature type="active site" evidence="5">
    <location>
        <position position="18"/>
    </location>
</feature>
<keyword evidence="9" id="KW-1185">Reference proteome</keyword>
<dbReference type="InterPro" id="IPR036046">
    <property type="entry name" value="Acylphosphatase-like_dom_sf"/>
</dbReference>
<evidence type="ECO:0000256" key="3">
    <source>
        <dbReference type="ARBA" id="ARBA00015991"/>
    </source>
</evidence>
<dbReference type="PRINTS" id="PR00112">
    <property type="entry name" value="ACYLPHPHTASE"/>
</dbReference>
<evidence type="ECO:0000256" key="4">
    <source>
        <dbReference type="ARBA" id="ARBA00047645"/>
    </source>
</evidence>
<dbReference type="InterPro" id="IPR017968">
    <property type="entry name" value="Acylphosphatase_CS"/>
</dbReference>
<feature type="domain" description="Acylphosphatase-like" evidence="7">
    <location>
        <begin position="3"/>
        <end position="90"/>
    </location>
</feature>
<evidence type="ECO:0000259" key="7">
    <source>
        <dbReference type="PROSITE" id="PS51160"/>
    </source>
</evidence>
<dbReference type="InterPro" id="IPR020456">
    <property type="entry name" value="Acylphosphatase"/>
</dbReference>
<evidence type="ECO:0000256" key="2">
    <source>
        <dbReference type="ARBA" id="ARBA00012150"/>
    </source>
</evidence>
<protein>
    <recommendedName>
        <fullName evidence="3 5">acylphosphatase</fullName>
        <ecNumber evidence="2 5">3.6.1.7</ecNumber>
    </recommendedName>
</protein>
<dbReference type="PROSITE" id="PS00150">
    <property type="entry name" value="ACYLPHOSPHATASE_1"/>
    <property type="match status" value="1"/>
</dbReference>
<comment type="caution">
    <text evidence="8">The sequence shown here is derived from an EMBL/GenBank/DDBJ whole genome shotgun (WGS) entry which is preliminary data.</text>
</comment>
<dbReference type="GO" id="GO:0003998">
    <property type="term" value="F:acylphosphatase activity"/>
    <property type="evidence" value="ECO:0007669"/>
    <property type="project" value="UniProtKB-EC"/>
</dbReference>
<dbReference type="Proteomes" id="UP000198374">
    <property type="component" value="Unassembled WGS sequence"/>
</dbReference>
<dbReference type="PROSITE" id="PS51160">
    <property type="entry name" value="ACYLPHOSPHATASE_3"/>
    <property type="match status" value="1"/>
</dbReference>
<keyword evidence="5" id="KW-0378">Hydrolase</keyword>
<accession>A0A1Z5I9E5</accession>
<dbReference type="Gene3D" id="3.30.70.100">
    <property type="match status" value="1"/>
</dbReference>
<name>A0A1Z5I9E5_9LACO</name>
<dbReference type="PANTHER" id="PTHR47268:SF4">
    <property type="entry name" value="ACYLPHOSPHATASE"/>
    <property type="match status" value="1"/>
</dbReference>
<dbReference type="SUPFAM" id="SSF54975">
    <property type="entry name" value="Acylphosphatase/BLUF domain-like"/>
    <property type="match status" value="1"/>
</dbReference>
<organism evidence="8 9">
    <name type="scientific">Secundilactobacillus mixtipabuli</name>
    <dbReference type="NCBI Taxonomy" id="1435342"/>
    <lineage>
        <taxon>Bacteria</taxon>
        <taxon>Bacillati</taxon>
        <taxon>Bacillota</taxon>
        <taxon>Bacilli</taxon>
        <taxon>Lactobacillales</taxon>
        <taxon>Lactobacillaceae</taxon>
        <taxon>Secundilactobacillus</taxon>
    </lineage>
</organism>
<evidence type="ECO:0000256" key="6">
    <source>
        <dbReference type="RuleBase" id="RU004168"/>
    </source>
</evidence>
<gene>
    <name evidence="8" type="primary">acyP</name>
    <name evidence="8" type="ORF">IWT30_00309</name>
</gene>
<sequence length="90" mass="10038">MKSVIISIHGRVQGVGFRWTTARLANRLHVVGWVRNERDGSVTVRAQAEDASLSAFIQALKQSPTPYAKVSKVTVDSKKIEHFEKFAITD</sequence>
<dbReference type="OrthoDB" id="9808093at2"/>
<comment type="similarity">
    <text evidence="1 6">Belongs to the acylphosphatase family.</text>
</comment>
<comment type="catalytic activity">
    <reaction evidence="4 5">
        <text>an acyl phosphate + H2O = a carboxylate + phosphate + H(+)</text>
        <dbReference type="Rhea" id="RHEA:14965"/>
        <dbReference type="ChEBI" id="CHEBI:15377"/>
        <dbReference type="ChEBI" id="CHEBI:15378"/>
        <dbReference type="ChEBI" id="CHEBI:29067"/>
        <dbReference type="ChEBI" id="CHEBI:43474"/>
        <dbReference type="ChEBI" id="CHEBI:59918"/>
        <dbReference type="EC" id="3.6.1.7"/>
    </reaction>
</comment>
<evidence type="ECO:0000256" key="5">
    <source>
        <dbReference type="PROSITE-ProRule" id="PRU00520"/>
    </source>
</evidence>
<evidence type="ECO:0000313" key="9">
    <source>
        <dbReference type="Proteomes" id="UP000198374"/>
    </source>
</evidence>
<proteinExistence type="inferred from homology"/>
<dbReference type="EMBL" id="BCMF01000002">
    <property type="protein sequence ID" value="GAW98364.1"/>
    <property type="molecule type" value="Genomic_DNA"/>
</dbReference>
<dbReference type="Pfam" id="PF00708">
    <property type="entry name" value="Acylphosphatase"/>
    <property type="match status" value="1"/>
</dbReference>
<dbReference type="PANTHER" id="PTHR47268">
    <property type="entry name" value="ACYLPHOSPHATASE"/>
    <property type="match status" value="1"/>
</dbReference>
<reference evidence="8 9" key="1">
    <citation type="submission" date="2015-11" db="EMBL/GenBank/DDBJ databases">
        <title>Draft genome sequences of new species of the genus Lactobacillus isolated from orchardgrass silage.</title>
        <authorList>
            <person name="Tohno M."/>
            <person name="Tanizawa Y."/>
            <person name="Arita M."/>
        </authorList>
    </citation>
    <scope>NUCLEOTIDE SEQUENCE [LARGE SCALE GENOMIC DNA]</scope>
    <source>
        <strain evidence="8 9">IWT30</strain>
    </source>
</reference>